<protein>
    <submittedName>
        <fullName evidence="1">Uncharacterized protein</fullName>
    </submittedName>
</protein>
<evidence type="ECO:0000313" key="1">
    <source>
        <dbReference type="EMBL" id="SPP87906.1"/>
    </source>
</evidence>
<name>A0A3B0KPY7_DROGU</name>
<dbReference type="AlphaFoldDB" id="A0A3B0KPY7"/>
<evidence type="ECO:0000313" key="2">
    <source>
        <dbReference type="Proteomes" id="UP000268350"/>
    </source>
</evidence>
<keyword evidence="2" id="KW-1185">Reference proteome</keyword>
<sequence length="195" mass="21882">PMPRSGRENLMVCANKQAKHTPSNGITIESSLPPIEVCSDWQWIQSSCRTQPSLLRVEWFVSVAKNLIDFTSMCQQHACPRIRIMPFGTLHFRATLPLLHPNWRQHNKHSRNTPTGPLSCVYAENCSPFGHALIFFLPNMKSSTHLNTSKWLHNSSVKQKFALPRRAPLMIAAINACKFISASQTVVPLAGMPPT</sequence>
<gene>
    <name evidence="1" type="ORF">DGUA_6G015701</name>
</gene>
<accession>A0A3B0KPY7</accession>
<proteinExistence type="predicted"/>
<dbReference type="Proteomes" id="UP000268350">
    <property type="component" value="Unassembled WGS sequence"/>
</dbReference>
<organism evidence="1 2">
    <name type="scientific">Drosophila guanche</name>
    <name type="common">Fruit fly</name>
    <dbReference type="NCBI Taxonomy" id="7266"/>
    <lineage>
        <taxon>Eukaryota</taxon>
        <taxon>Metazoa</taxon>
        <taxon>Ecdysozoa</taxon>
        <taxon>Arthropoda</taxon>
        <taxon>Hexapoda</taxon>
        <taxon>Insecta</taxon>
        <taxon>Pterygota</taxon>
        <taxon>Neoptera</taxon>
        <taxon>Endopterygota</taxon>
        <taxon>Diptera</taxon>
        <taxon>Brachycera</taxon>
        <taxon>Muscomorpha</taxon>
        <taxon>Ephydroidea</taxon>
        <taxon>Drosophilidae</taxon>
        <taxon>Drosophila</taxon>
        <taxon>Sophophora</taxon>
    </lineage>
</organism>
<dbReference type="EMBL" id="OUUW01000013">
    <property type="protein sequence ID" value="SPP87906.1"/>
    <property type="molecule type" value="Genomic_DNA"/>
</dbReference>
<feature type="non-terminal residue" evidence="1">
    <location>
        <position position="195"/>
    </location>
</feature>
<feature type="non-terminal residue" evidence="1">
    <location>
        <position position="1"/>
    </location>
</feature>
<reference evidence="2" key="1">
    <citation type="submission" date="2018-01" db="EMBL/GenBank/DDBJ databases">
        <authorList>
            <person name="Alioto T."/>
            <person name="Alioto T."/>
        </authorList>
    </citation>
    <scope>NUCLEOTIDE SEQUENCE [LARGE SCALE GENOMIC DNA]</scope>
</reference>